<proteinExistence type="predicted"/>
<dbReference type="Proteomes" id="UP000656804">
    <property type="component" value="Unassembled WGS sequence"/>
</dbReference>
<dbReference type="CDD" id="cd02440">
    <property type="entry name" value="AdoMet_MTases"/>
    <property type="match status" value="1"/>
</dbReference>
<organism evidence="2 3">
    <name type="scientific">Nocardioides acrostichi</name>
    <dbReference type="NCBI Taxonomy" id="2784339"/>
    <lineage>
        <taxon>Bacteria</taxon>
        <taxon>Bacillati</taxon>
        <taxon>Actinomycetota</taxon>
        <taxon>Actinomycetes</taxon>
        <taxon>Propionibacteriales</taxon>
        <taxon>Nocardioidaceae</taxon>
        <taxon>Nocardioides</taxon>
    </lineage>
</organism>
<keyword evidence="3" id="KW-1185">Reference proteome</keyword>
<dbReference type="SUPFAM" id="SSF109854">
    <property type="entry name" value="DinB/YfiT-like putative metalloenzymes"/>
    <property type="match status" value="1"/>
</dbReference>
<dbReference type="Pfam" id="PF12867">
    <property type="entry name" value="DinB_2"/>
    <property type="match status" value="1"/>
</dbReference>
<evidence type="ECO:0000313" key="2">
    <source>
        <dbReference type="EMBL" id="MBF4162276.1"/>
    </source>
</evidence>
<dbReference type="AlphaFoldDB" id="A0A930Y7R5"/>
<comment type="caution">
    <text evidence="2">The sequence shown here is derived from an EMBL/GenBank/DDBJ whole genome shotgun (WGS) entry which is preliminary data.</text>
</comment>
<dbReference type="GO" id="GO:0032259">
    <property type="term" value="P:methylation"/>
    <property type="evidence" value="ECO:0007669"/>
    <property type="project" value="UniProtKB-KW"/>
</dbReference>
<dbReference type="InterPro" id="IPR034660">
    <property type="entry name" value="DinB/YfiT-like"/>
</dbReference>
<dbReference type="GO" id="GO:0008168">
    <property type="term" value="F:methyltransferase activity"/>
    <property type="evidence" value="ECO:0007669"/>
    <property type="project" value="UniProtKB-KW"/>
</dbReference>
<dbReference type="EMBL" id="JADIVZ010000004">
    <property type="protein sequence ID" value="MBF4162276.1"/>
    <property type="molecule type" value="Genomic_DNA"/>
</dbReference>
<keyword evidence="2" id="KW-0808">Transferase</keyword>
<name>A0A930Y7R5_9ACTN</name>
<dbReference type="SUPFAM" id="SSF53335">
    <property type="entry name" value="S-adenosyl-L-methionine-dependent methyltransferases"/>
    <property type="match status" value="1"/>
</dbReference>
<accession>A0A930Y7R5</accession>
<gene>
    <name evidence="2" type="ORF">ISG29_11295</name>
</gene>
<feature type="domain" description="DinB-like" evidence="1">
    <location>
        <begin position="50"/>
        <end position="173"/>
    </location>
</feature>
<reference evidence="2" key="1">
    <citation type="submission" date="2020-11" db="EMBL/GenBank/DDBJ databases">
        <title>Nocardioides sp. CBS4Y-1, whole genome shotgun sequence.</title>
        <authorList>
            <person name="Tuo L."/>
        </authorList>
    </citation>
    <scope>NUCLEOTIDE SEQUENCE</scope>
    <source>
        <strain evidence="2">CBS4Y-1</strain>
    </source>
</reference>
<protein>
    <submittedName>
        <fullName evidence="2">Class I SAM-dependent methyltransferase</fullName>
    </submittedName>
</protein>
<keyword evidence="2" id="KW-0489">Methyltransferase</keyword>
<dbReference type="Gene3D" id="1.20.120.450">
    <property type="entry name" value="dinb family like domain"/>
    <property type="match status" value="1"/>
</dbReference>
<dbReference type="InterPro" id="IPR024775">
    <property type="entry name" value="DinB-like"/>
</dbReference>
<evidence type="ECO:0000313" key="3">
    <source>
        <dbReference type="Proteomes" id="UP000656804"/>
    </source>
</evidence>
<dbReference type="Pfam" id="PF13489">
    <property type="entry name" value="Methyltransf_23"/>
    <property type="match status" value="1"/>
</dbReference>
<dbReference type="PANTHER" id="PTHR43861">
    <property type="entry name" value="TRANS-ACONITATE 2-METHYLTRANSFERASE-RELATED"/>
    <property type="match status" value="1"/>
</dbReference>
<dbReference type="InterPro" id="IPR029063">
    <property type="entry name" value="SAM-dependent_MTases_sf"/>
</dbReference>
<dbReference type="PANTHER" id="PTHR43861:SF1">
    <property type="entry name" value="TRANS-ACONITATE 2-METHYLTRANSFERASE"/>
    <property type="match status" value="1"/>
</dbReference>
<evidence type="ECO:0000259" key="1">
    <source>
        <dbReference type="Pfam" id="PF12867"/>
    </source>
</evidence>
<dbReference type="Gene3D" id="3.40.50.150">
    <property type="entry name" value="Vaccinia Virus protein VP39"/>
    <property type="match status" value="1"/>
</dbReference>
<dbReference type="RefSeq" id="WP_194503507.1">
    <property type="nucleotide sequence ID" value="NZ_JADIVZ010000004.1"/>
</dbReference>
<sequence length="382" mass="41862">MNGTFEPDVKDWTWVLERPCPDCGFDAARVGRAELGTEVLAGVDTWRAVLAVDDAGRRPDEATWSVLEYGCHVRDVHLTFAERVRLVLAEHDPLFANWDQDAAAVEERYGEQTASVVVEELASAARDVAAVYDELDPLDDDLWARPSRRSNGSTFTLESLARYHLHDEVHHRWDVRAAAQRATVCAYDRSARAYAAASFEVDDAVGDAVATFAEAVGTSGRVLEIGSGGGRDARLLAEHGLTVRCTDVSPGFVALLHEAGLEADVLDPLRDVLLETGQEPYDGVWANACLLHVARADLGTVLTRLAAATRTGGALFCSLKEGEGEAWSTHGHVAAPRRFTYWREPALREVLAAGGWRVLEVTRREGLRGERWLMVHALRGRG</sequence>